<protein>
    <submittedName>
        <fullName evidence="1">Uncharacterized protein</fullName>
    </submittedName>
</protein>
<comment type="caution">
    <text evidence="1">The sequence shown here is derived from an EMBL/GenBank/DDBJ whole genome shotgun (WGS) entry which is preliminary data.</text>
</comment>
<sequence>MFNFTDMLSNPRAQEAMLKLMSQQMANFSPEQKQAIARVKAKVIKRARGLEITLGESDDPVVEKWISGFINSWGDLLPKILQSAGFTVDLYE</sequence>
<gene>
    <name evidence="1" type="ORF">DA01_07555</name>
</gene>
<dbReference type="Proteomes" id="UP000053577">
    <property type="component" value="Unassembled WGS sequence"/>
</dbReference>
<reference evidence="1 2" key="1">
    <citation type="journal article" date="2015" name="Sci. Rep.">
        <title>A comparative genomics and reductive dehalogenase gene transcription study of two chloroethene-respiring bacteria, Dehalococcoides mccartyi strains MB and 11a.</title>
        <authorList>
            <person name="Low A."/>
            <person name="Shen Z."/>
            <person name="Cheng D."/>
            <person name="Rogers M.J."/>
            <person name="Lee P.K."/>
            <person name="He J."/>
        </authorList>
    </citation>
    <scope>NUCLEOTIDE SEQUENCE [LARGE SCALE GENOMIC DNA]</scope>
    <source>
        <strain evidence="1 2">MB</strain>
    </source>
</reference>
<organism evidence="1 2">
    <name type="scientific">Dehalococcoides mccartyi</name>
    <dbReference type="NCBI Taxonomy" id="61435"/>
    <lineage>
        <taxon>Bacteria</taxon>
        <taxon>Bacillati</taxon>
        <taxon>Chloroflexota</taxon>
        <taxon>Dehalococcoidia</taxon>
        <taxon>Dehalococcoidales</taxon>
        <taxon>Dehalococcoidaceae</taxon>
        <taxon>Dehalococcoides</taxon>
    </lineage>
</organism>
<evidence type="ECO:0000313" key="1">
    <source>
        <dbReference type="EMBL" id="KSV17292.1"/>
    </source>
</evidence>
<dbReference type="RefSeq" id="WP_058292692.1">
    <property type="nucleotide sequence ID" value="NZ_JGYD01000025.1"/>
</dbReference>
<name>A0A0V8M0M3_9CHLR</name>
<accession>A0A0V8M0M3</accession>
<dbReference type="PATRIC" id="fig|61435.5.peg.1484"/>
<proteinExistence type="predicted"/>
<evidence type="ECO:0000313" key="2">
    <source>
        <dbReference type="Proteomes" id="UP000053577"/>
    </source>
</evidence>
<dbReference type="AlphaFoldDB" id="A0A0V8M0M3"/>
<dbReference type="EMBL" id="JGYD01000025">
    <property type="protein sequence ID" value="KSV17292.1"/>
    <property type="molecule type" value="Genomic_DNA"/>
</dbReference>